<sequence>MSHLSLSLFLSFFPSFLSLPFLPIPIANYTLLVPKYCMAPPPLDVHTTDAQQQPCLSSLR</sequence>
<feature type="signal peptide" evidence="1">
    <location>
        <begin position="1"/>
        <end position="18"/>
    </location>
</feature>
<keyword evidence="1" id="KW-0732">Signal</keyword>
<name>A0A2V1E585_9PLEO</name>
<organism evidence="2 3">
    <name type="scientific">Periconia macrospinosa</name>
    <dbReference type="NCBI Taxonomy" id="97972"/>
    <lineage>
        <taxon>Eukaryota</taxon>
        <taxon>Fungi</taxon>
        <taxon>Dikarya</taxon>
        <taxon>Ascomycota</taxon>
        <taxon>Pezizomycotina</taxon>
        <taxon>Dothideomycetes</taxon>
        <taxon>Pleosporomycetidae</taxon>
        <taxon>Pleosporales</taxon>
        <taxon>Massarineae</taxon>
        <taxon>Periconiaceae</taxon>
        <taxon>Periconia</taxon>
    </lineage>
</organism>
<proteinExistence type="predicted"/>
<evidence type="ECO:0000313" key="2">
    <source>
        <dbReference type="EMBL" id="PVI05282.1"/>
    </source>
</evidence>
<feature type="chain" id="PRO_5016174201" evidence="1">
    <location>
        <begin position="19"/>
        <end position="60"/>
    </location>
</feature>
<accession>A0A2V1E585</accession>
<dbReference type="EMBL" id="KZ805315">
    <property type="protein sequence ID" value="PVI05282.1"/>
    <property type="molecule type" value="Genomic_DNA"/>
</dbReference>
<evidence type="ECO:0000313" key="3">
    <source>
        <dbReference type="Proteomes" id="UP000244855"/>
    </source>
</evidence>
<reference evidence="2 3" key="1">
    <citation type="journal article" date="2018" name="Sci. Rep.">
        <title>Comparative genomics provides insights into the lifestyle and reveals functional heterogeneity of dark septate endophytic fungi.</title>
        <authorList>
            <person name="Knapp D.G."/>
            <person name="Nemeth J.B."/>
            <person name="Barry K."/>
            <person name="Hainaut M."/>
            <person name="Henrissat B."/>
            <person name="Johnson J."/>
            <person name="Kuo A."/>
            <person name="Lim J.H.P."/>
            <person name="Lipzen A."/>
            <person name="Nolan M."/>
            <person name="Ohm R.A."/>
            <person name="Tamas L."/>
            <person name="Grigoriev I.V."/>
            <person name="Spatafora J.W."/>
            <person name="Nagy L.G."/>
            <person name="Kovacs G.M."/>
        </authorList>
    </citation>
    <scope>NUCLEOTIDE SEQUENCE [LARGE SCALE GENOMIC DNA]</scope>
    <source>
        <strain evidence="2 3">DSE2036</strain>
    </source>
</reference>
<gene>
    <name evidence="2" type="ORF">DM02DRAFT_113196</name>
</gene>
<evidence type="ECO:0000256" key="1">
    <source>
        <dbReference type="SAM" id="SignalP"/>
    </source>
</evidence>
<dbReference type="AlphaFoldDB" id="A0A2V1E585"/>
<keyword evidence="3" id="KW-1185">Reference proteome</keyword>
<protein>
    <submittedName>
        <fullName evidence="2">Uncharacterized protein</fullName>
    </submittedName>
</protein>
<dbReference type="Proteomes" id="UP000244855">
    <property type="component" value="Unassembled WGS sequence"/>
</dbReference>